<evidence type="ECO:0000313" key="3">
    <source>
        <dbReference type="Proteomes" id="UP000315369"/>
    </source>
</evidence>
<dbReference type="OrthoDB" id="1491115at2"/>
<accession>A0A540WPM3</accession>
<sequence length="437" mass="46501">MRIPPRPAASTPKAAAPVSAPASSARASASTLRRAPGQAVTFSQDFHARLDLPPARLEEKLALMRERPSSFFRMMPTLFHADLRGPYSAESRLVDRPAPRIPVVGDAHVGNLGTFRGPEGKPVWGLNDFDQAGRGSPEVDLTRTATSAVLTARESGLSSKEQEVILRAFADAYFSTLESLAGGAENPGAFLTKKEATGAVDDLLGDANDTSREALVKKHARLEGPDAASFRTSDTLKSVSPAKQREVRAALADSLATLTGRQDIALPPRVLDVARRLDAGGSSYGLERYWVLARAADPKAPPVLLELKELLAPSVESPPLPADGSAVVDAQRRLSGHANPLTGATRMGGRAFLVRELEPEKAKLGDGALTGKKDLVSVFTQVGQVLARAHGATPEQARELRFWVGDDAAQATGRLSAFARAYADQVRADWSALRDGT</sequence>
<evidence type="ECO:0000313" key="2">
    <source>
        <dbReference type="EMBL" id="TQF10982.1"/>
    </source>
</evidence>
<organism evidence="2 3">
    <name type="scientific">Myxococcus llanfairpwllgwyngyllgogerychwyrndrobwllllantysiliogogogochensis</name>
    <dbReference type="NCBI Taxonomy" id="2590453"/>
    <lineage>
        <taxon>Bacteria</taxon>
        <taxon>Pseudomonadati</taxon>
        <taxon>Myxococcota</taxon>
        <taxon>Myxococcia</taxon>
        <taxon>Myxococcales</taxon>
        <taxon>Cystobacterineae</taxon>
        <taxon>Myxococcaceae</taxon>
        <taxon>Myxococcus</taxon>
    </lineage>
</organism>
<dbReference type="EMBL" id="VIFM01000217">
    <property type="protein sequence ID" value="TQF10982.1"/>
    <property type="molecule type" value="Genomic_DNA"/>
</dbReference>
<dbReference type="InterPro" id="IPR011009">
    <property type="entry name" value="Kinase-like_dom_sf"/>
</dbReference>
<feature type="compositionally biased region" description="Low complexity" evidence="1">
    <location>
        <begin position="8"/>
        <end position="36"/>
    </location>
</feature>
<gene>
    <name evidence="2" type="ORF">FJV41_36690</name>
</gene>
<dbReference type="AlphaFoldDB" id="A0A540WPM3"/>
<proteinExistence type="predicted"/>
<feature type="region of interest" description="Disordered" evidence="1">
    <location>
        <begin position="1"/>
        <end position="37"/>
    </location>
</feature>
<protein>
    <submittedName>
        <fullName evidence="2">DUF2252 domain-containing protein</fullName>
    </submittedName>
</protein>
<comment type="caution">
    <text evidence="2">The sequence shown here is derived from an EMBL/GenBank/DDBJ whole genome shotgun (WGS) entry which is preliminary data.</text>
</comment>
<dbReference type="SUPFAM" id="SSF56112">
    <property type="entry name" value="Protein kinase-like (PK-like)"/>
    <property type="match status" value="1"/>
</dbReference>
<dbReference type="Proteomes" id="UP000315369">
    <property type="component" value="Unassembled WGS sequence"/>
</dbReference>
<evidence type="ECO:0000256" key="1">
    <source>
        <dbReference type="SAM" id="MobiDB-lite"/>
    </source>
</evidence>
<keyword evidence="3" id="KW-1185">Reference proteome</keyword>
<dbReference type="InterPro" id="IPR018721">
    <property type="entry name" value="DUF2252"/>
</dbReference>
<dbReference type="PANTHER" id="PTHR39441">
    <property type="entry name" value="DUF2252 DOMAIN-CONTAINING PROTEIN"/>
    <property type="match status" value="1"/>
</dbReference>
<dbReference type="Pfam" id="PF10009">
    <property type="entry name" value="DUF2252"/>
    <property type="match status" value="1"/>
</dbReference>
<reference evidence="2 3" key="1">
    <citation type="submission" date="2019-06" db="EMBL/GenBank/DDBJ databases">
        <authorList>
            <person name="Livingstone P."/>
            <person name="Whitworth D."/>
        </authorList>
    </citation>
    <scope>NUCLEOTIDE SEQUENCE [LARGE SCALE GENOMIC DNA]</scope>
    <source>
        <strain evidence="2 3">AM401</strain>
    </source>
</reference>
<dbReference type="PANTHER" id="PTHR39441:SF1">
    <property type="entry name" value="DUF2252 DOMAIN-CONTAINING PROTEIN"/>
    <property type="match status" value="1"/>
</dbReference>
<dbReference type="RefSeq" id="WP_141647252.1">
    <property type="nucleotide sequence ID" value="NZ_VIFM01000217.1"/>
</dbReference>
<name>A0A540WPM3_9BACT</name>